<organism evidence="2 3">
    <name type="scientific">Aurantiacibacter zhengii</name>
    <dbReference type="NCBI Taxonomy" id="2307003"/>
    <lineage>
        <taxon>Bacteria</taxon>
        <taxon>Pseudomonadati</taxon>
        <taxon>Pseudomonadota</taxon>
        <taxon>Alphaproteobacteria</taxon>
        <taxon>Sphingomonadales</taxon>
        <taxon>Erythrobacteraceae</taxon>
        <taxon>Aurantiacibacter</taxon>
    </lineage>
</organism>
<feature type="signal peptide" evidence="1">
    <location>
        <begin position="1"/>
        <end position="19"/>
    </location>
</feature>
<feature type="chain" id="PRO_5019524041" evidence="1">
    <location>
        <begin position="20"/>
        <end position="91"/>
    </location>
</feature>
<evidence type="ECO:0000313" key="2">
    <source>
        <dbReference type="EMBL" id="RIV83904.1"/>
    </source>
</evidence>
<proteinExistence type="predicted"/>
<dbReference type="PROSITE" id="PS51257">
    <property type="entry name" value="PROKAR_LIPOPROTEIN"/>
    <property type="match status" value="1"/>
</dbReference>
<protein>
    <submittedName>
        <fullName evidence="2">Uncharacterized protein</fullName>
    </submittedName>
</protein>
<reference evidence="2 3" key="1">
    <citation type="submission" date="2018-08" db="EMBL/GenBank/DDBJ databases">
        <title>Erythrobacter zhengii sp.nov., a bacterium isolated from deep-sea sediment.</title>
        <authorList>
            <person name="Fang C."/>
            <person name="Wu Y.-H."/>
            <person name="Sun C."/>
            <person name="Wang H."/>
            <person name="Cheng H."/>
            <person name="Meng F.-X."/>
            <person name="Wang C.-S."/>
            <person name="Xu X.-W."/>
        </authorList>
    </citation>
    <scope>NUCLEOTIDE SEQUENCE [LARGE SCALE GENOMIC DNA]</scope>
    <source>
        <strain evidence="2 3">V18</strain>
    </source>
</reference>
<comment type="caution">
    <text evidence="2">The sequence shown here is derived from an EMBL/GenBank/DDBJ whole genome shotgun (WGS) entry which is preliminary data.</text>
</comment>
<keyword evidence="3" id="KW-1185">Reference proteome</keyword>
<sequence>MKKLIILAAAPALALGACGEDSAVEERGDMLEEQADAIENVGDDRAGQLEEMADEANTDAREDMLNERAEEVDDIGDDAAEAMNERADEME</sequence>
<dbReference type="AlphaFoldDB" id="A0A418NP57"/>
<evidence type="ECO:0000313" key="3">
    <source>
        <dbReference type="Proteomes" id="UP000286576"/>
    </source>
</evidence>
<evidence type="ECO:0000256" key="1">
    <source>
        <dbReference type="SAM" id="SignalP"/>
    </source>
</evidence>
<gene>
    <name evidence="2" type="ORF">D2V07_15605</name>
</gene>
<dbReference type="RefSeq" id="WP_119587848.1">
    <property type="nucleotide sequence ID" value="NZ_CAWODQ010000028.1"/>
</dbReference>
<dbReference type="Proteomes" id="UP000286576">
    <property type="component" value="Unassembled WGS sequence"/>
</dbReference>
<keyword evidence="1" id="KW-0732">Signal</keyword>
<dbReference type="EMBL" id="QXFL01000008">
    <property type="protein sequence ID" value="RIV83904.1"/>
    <property type="molecule type" value="Genomic_DNA"/>
</dbReference>
<dbReference type="OrthoDB" id="7410523at2"/>
<name>A0A418NP57_9SPHN</name>
<accession>A0A418NP57</accession>